<comment type="caution">
    <text evidence="1">The sequence shown here is derived from an EMBL/GenBank/DDBJ whole genome shotgun (WGS) entry which is preliminary data.</text>
</comment>
<evidence type="ECO:0000313" key="2">
    <source>
        <dbReference type="Proteomes" id="UP000004198"/>
    </source>
</evidence>
<dbReference type="PATRIC" id="fig|536227.13.peg.810"/>
<dbReference type="KEGG" id="cck:Ccar_03825"/>
<dbReference type="RefSeq" id="WP_007063975.1">
    <property type="nucleotide sequence ID" value="NZ_ACVI01000158.1"/>
</dbReference>
<keyword evidence="2" id="KW-1185">Reference proteome</keyword>
<dbReference type="AlphaFoldDB" id="C6Q224"/>
<dbReference type="Proteomes" id="UP000004198">
    <property type="component" value="Unassembled WGS sequence"/>
</dbReference>
<dbReference type="EMBL" id="ACVI01000158">
    <property type="protein sequence ID" value="EET84453.1"/>
    <property type="molecule type" value="Genomic_DNA"/>
</dbReference>
<evidence type="ECO:0000313" key="1">
    <source>
        <dbReference type="EMBL" id="EET84453.1"/>
    </source>
</evidence>
<accession>C6Q224</accession>
<reference evidence="1 2" key="1">
    <citation type="submission" date="2009-06" db="EMBL/GenBank/DDBJ databases">
        <title>The draft genome of Clostridium carboxidivorans P7.</title>
        <authorList>
            <consortium name="US DOE Joint Genome Institute (JGI-PGF)"/>
            <person name="Lucas S."/>
            <person name="Copeland A."/>
            <person name="Lapidus A."/>
            <person name="Glavina del Rio T."/>
            <person name="Tice H."/>
            <person name="Bruce D."/>
            <person name="Goodwin L."/>
            <person name="Pitluck S."/>
            <person name="Larimer F."/>
            <person name="Land M.L."/>
            <person name="Hauser L."/>
            <person name="Hemme C.L."/>
        </authorList>
    </citation>
    <scope>NUCLEOTIDE SEQUENCE [LARGE SCALE GENOMIC DNA]</scope>
    <source>
        <strain evidence="1 2">P7</strain>
    </source>
</reference>
<proteinExistence type="predicted"/>
<name>C6Q224_9CLOT</name>
<sequence>MPIMIHVYNELKIVIKDTLKAIDLSYNNNKIALEDYDEMTSAIENINSYFLSMYGKYTDFDEEVKYMVKSFYDPKVEERGIEKGKIEIASEMIKEGEPMERIKKYTKLDENKILELMKRIESEKVQ</sequence>
<gene>
    <name evidence="1" type="ORF">CcarbDRAFT_5092</name>
</gene>
<protein>
    <submittedName>
        <fullName evidence="1">Uncharacterized protein</fullName>
    </submittedName>
</protein>
<organism evidence="1 2">
    <name type="scientific">Clostridium carboxidivorans P7</name>
    <dbReference type="NCBI Taxonomy" id="536227"/>
    <lineage>
        <taxon>Bacteria</taxon>
        <taxon>Bacillati</taxon>
        <taxon>Bacillota</taxon>
        <taxon>Clostridia</taxon>
        <taxon>Eubacteriales</taxon>
        <taxon>Clostridiaceae</taxon>
        <taxon>Clostridium</taxon>
    </lineage>
</organism>